<dbReference type="PANTHER" id="PTHR34846:SF11">
    <property type="entry name" value="4-CARBOXYMUCONOLACTONE DECARBOXYLASE FAMILY PROTEIN (AFU_ORTHOLOGUE AFUA_6G11590)"/>
    <property type="match status" value="1"/>
</dbReference>
<dbReference type="InterPro" id="IPR029032">
    <property type="entry name" value="AhpD-like"/>
</dbReference>
<gene>
    <name evidence="1" type="ORF">SSP24_03720</name>
</gene>
<dbReference type="PANTHER" id="PTHR34846">
    <property type="entry name" value="4-CARBOXYMUCONOLACTONE DECARBOXYLASE FAMILY PROTEIN (AFU_ORTHOLOGUE AFUA_6G11590)"/>
    <property type="match status" value="1"/>
</dbReference>
<name>A0A4Y3V6X8_9ACTN</name>
<comment type="caution">
    <text evidence="1">The sequence shown here is derived from an EMBL/GenBank/DDBJ whole genome shotgun (WGS) entry which is preliminary data.</text>
</comment>
<dbReference type="AlphaFoldDB" id="A0A4Y3V6X8"/>
<reference evidence="1 2" key="1">
    <citation type="submission" date="2019-06" db="EMBL/GenBank/DDBJ databases">
        <title>Whole genome shotgun sequence of Streptomyces spinoverrucosus NBRC 14228.</title>
        <authorList>
            <person name="Hosoyama A."/>
            <person name="Uohara A."/>
            <person name="Ohji S."/>
            <person name="Ichikawa N."/>
        </authorList>
    </citation>
    <scope>NUCLEOTIDE SEQUENCE [LARGE SCALE GENOMIC DNA]</scope>
    <source>
        <strain evidence="1 2">NBRC 14228</strain>
    </source>
</reference>
<dbReference type="RefSeq" id="WP_167529479.1">
    <property type="nucleotide sequence ID" value="NZ_BJND01000004.1"/>
</dbReference>
<dbReference type="SUPFAM" id="SSF69118">
    <property type="entry name" value="AhpD-like"/>
    <property type="match status" value="1"/>
</dbReference>
<dbReference type="EMBL" id="BJND01000004">
    <property type="protein sequence ID" value="GEC02717.1"/>
    <property type="molecule type" value="Genomic_DNA"/>
</dbReference>
<protein>
    <recommendedName>
        <fullName evidence="3">Carboxymuconolactone decarboxylase-like domain-containing protein</fullName>
    </recommendedName>
</protein>
<organism evidence="1 2">
    <name type="scientific">Streptomyces spinoverrucosus</name>
    <dbReference type="NCBI Taxonomy" id="284043"/>
    <lineage>
        <taxon>Bacteria</taxon>
        <taxon>Bacillati</taxon>
        <taxon>Actinomycetota</taxon>
        <taxon>Actinomycetes</taxon>
        <taxon>Kitasatosporales</taxon>
        <taxon>Streptomycetaceae</taxon>
        <taxon>Streptomyces</taxon>
    </lineage>
</organism>
<evidence type="ECO:0008006" key="3">
    <source>
        <dbReference type="Google" id="ProtNLM"/>
    </source>
</evidence>
<evidence type="ECO:0000313" key="1">
    <source>
        <dbReference type="EMBL" id="GEC02717.1"/>
    </source>
</evidence>
<proteinExistence type="predicted"/>
<accession>A0A4Y3V6X8</accession>
<sequence length="187" mass="20905">MPRLTDPDPASFPDEVATFLGKLPPDPMVKMMSHSTGTVKPFVEFARTLFTSLELPDRARELVVLTVAAHTDGTFVAAQHDPMARSAGVDERTRQLVRDRQIDSPELSEADRALVRFTAEVVRHPRVSDEVFDEARRFLSDRELVEVLQAAGYYWSFGRIATVLNVEVTKVYDDEPVLGTSRDTTGV</sequence>
<dbReference type="Proteomes" id="UP000317881">
    <property type="component" value="Unassembled WGS sequence"/>
</dbReference>
<evidence type="ECO:0000313" key="2">
    <source>
        <dbReference type="Proteomes" id="UP000317881"/>
    </source>
</evidence>
<dbReference type="Gene3D" id="1.20.1290.10">
    <property type="entry name" value="AhpD-like"/>
    <property type="match status" value="1"/>
</dbReference>
<keyword evidence="2" id="KW-1185">Reference proteome</keyword>